<gene>
    <name evidence="4" type="ORF">Premu_2067</name>
</gene>
<proteinExistence type="predicted"/>
<dbReference type="Pfam" id="PF14559">
    <property type="entry name" value="TPR_19"/>
    <property type="match status" value="1"/>
</dbReference>
<dbReference type="OrthoDB" id="1287940at2"/>
<dbReference type="Proteomes" id="UP000002772">
    <property type="component" value="Unassembled WGS sequence"/>
</dbReference>
<dbReference type="eggNOG" id="COG0457">
    <property type="taxonomic scope" value="Bacteria"/>
</dbReference>
<evidence type="ECO:0000256" key="2">
    <source>
        <dbReference type="ARBA" id="ARBA00022803"/>
    </source>
</evidence>
<dbReference type="GO" id="GO:0016020">
    <property type="term" value="C:membrane"/>
    <property type="evidence" value="ECO:0007669"/>
    <property type="project" value="TreeGrafter"/>
</dbReference>
<keyword evidence="5" id="KW-1185">Reference proteome</keyword>
<dbReference type="GO" id="GO:0072380">
    <property type="term" value="C:TRC complex"/>
    <property type="evidence" value="ECO:0007669"/>
    <property type="project" value="TreeGrafter"/>
</dbReference>
<organism evidence="4 5">
    <name type="scientific">Hallella multisaccharivorax DSM 17128</name>
    <dbReference type="NCBI Taxonomy" id="688246"/>
    <lineage>
        <taxon>Bacteria</taxon>
        <taxon>Pseudomonadati</taxon>
        <taxon>Bacteroidota</taxon>
        <taxon>Bacteroidia</taxon>
        <taxon>Bacteroidales</taxon>
        <taxon>Prevotellaceae</taxon>
        <taxon>Hallella</taxon>
    </lineage>
</organism>
<evidence type="ECO:0000313" key="5">
    <source>
        <dbReference type="Proteomes" id="UP000002772"/>
    </source>
</evidence>
<protein>
    <submittedName>
        <fullName evidence="4">Tetratricopeptide TPR_1 repeat-containing protein</fullName>
    </submittedName>
</protein>
<dbReference type="GO" id="GO:0006620">
    <property type="term" value="P:post-translational protein targeting to endoplasmic reticulum membrane"/>
    <property type="evidence" value="ECO:0007669"/>
    <property type="project" value="TreeGrafter"/>
</dbReference>
<name>F8N7K1_9BACT</name>
<dbReference type="HOGENOM" id="CLU_027792_0_0_10"/>
<dbReference type="Gene3D" id="1.25.40.10">
    <property type="entry name" value="Tetratricopeptide repeat domain"/>
    <property type="match status" value="1"/>
</dbReference>
<dbReference type="PANTHER" id="PTHR45831">
    <property type="entry name" value="LD24721P"/>
    <property type="match status" value="1"/>
</dbReference>
<keyword evidence="1" id="KW-0677">Repeat</keyword>
<dbReference type="STRING" id="688246.Premu_2067"/>
<dbReference type="InterPro" id="IPR019734">
    <property type="entry name" value="TPR_rpt"/>
</dbReference>
<accession>F8N7K1</accession>
<feature type="repeat" description="TPR" evidence="3">
    <location>
        <begin position="30"/>
        <end position="63"/>
    </location>
</feature>
<dbReference type="GO" id="GO:0060090">
    <property type="term" value="F:molecular adaptor activity"/>
    <property type="evidence" value="ECO:0007669"/>
    <property type="project" value="TreeGrafter"/>
</dbReference>
<dbReference type="SUPFAM" id="SSF48452">
    <property type="entry name" value="TPR-like"/>
    <property type="match status" value="1"/>
</dbReference>
<dbReference type="InterPro" id="IPR047150">
    <property type="entry name" value="SGT"/>
</dbReference>
<dbReference type="InterPro" id="IPR011990">
    <property type="entry name" value="TPR-like_helical_dom_sf"/>
</dbReference>
<evidence type="ECO:0000256" key="1">
    <source>
        <dbReference type="ARBA" id="ARBA00022737"/>
    </source>
</evidence>
<dbReference type="PANTHER" id="PTHR45831:SF2">
    <property type="entry name" value="LD24721P"/>
    <property type="match status" value="1"/>
</dbReference>
<dbReference type="RefSeq" id="WP_007575033.1">
    <property type="nucleotide sequence ID" value="NZ_BPTS01000002.1"/>
</dbReference>
<dbReference type="EMBL" id="GL945017">
    <property type="protein sequence ID" value="EGN57461.1"/>
    <property type="molecule type" value="Genomic_DNA"/>
</dbReference>
<keyword evidence="2 3" id="KW-0802">TPR repeat</keyword>
<evidence type="ECO:0000256" key="3">
    <source>
        <dbReference type="PROSITE-ProRule" id="PRU00339"/>
    </source>
</evidence>
<evidence type="ECO:0000313" key="4">
    <source>
        <dbReference type="EMBL" id="EGN57461.1"/>
    </source>
</evidence>
<dbReference type="PROSITE" id="PS50005">
    <property type="entry name" value="TPR"/>
    <property type="match status" value="1"/>
</dbReference>
<sequence>MGNMLLNEKKNTEDALKYFNKVLEYHPDNAVALANIGVAMTKQSNYDDAIIFFAKSIKADSKYANGYHGLALCYYNLQDYQKAFDISQDGLHKSVMSPENPNVYSQLCQLSINSAQHIVKNTDYSEVRNSIIDELEKNDHLPIEQKRDDSLPVSAELVYGPIHGQLKHVILYNPEKPYYDHLCIHELMHLKLLQRNTKEGKGKVYTQTNKQKRKFIARYHAFYNNLFKDQAKEQQEEFEQQICNVIAMQILNCPLDIFVEDLIYTHYPQLRPVQLLSLLAEEQDDINAAQPEVTRTFPKEVSHINKCMNVCKSLHFRQFYGINLLNRYHASKDEANIAKDLYDEYREYAKGFGPGEEYDLVQYFADTFGMSDYVTIQDEHKFMGEYEKKQQQNNDEHRDDYADIQNARYSLEHQDGADPQETLMMSMYMEVAMDHCDKIGPKGTQQLAMECARLGLGGINPSKEYTVHYVSDKQKLNGYQVIAFYYVSMARAFPKLLSEIGLPYTKAYEMALKKYNQKH</sequence>
<dbReference type="SMART" id="SM00028">
    <property type="entry name" value="TPR"/>
    <property type="match status" value="3"/>
</dbReference>
<dbReference type="AlphaFoldDB" id="F8N7K1"/>
<reference evidence="5" key="1">
    <citation type="journal article" date="2011" name="Stand. Genomic Sci.">
        <title>Non-contiguous finished genome sequence of the opportunistic oral pathogen Prevotella multisaccharivorax type strain (PPPA20).</title>
        <authorList>
            <person name="Pati A."/>
            <person name="Gronow S."/>
            <person name="Lu M."/>
            <person name="Lapidus A."/>
            <person name="Nolan M."/>
            <person name="Lucas S."/>
            <person name="Hammon N."/>
            <person name="Deshpande S."/>
            <person name="Cheng J.F."/>
            <person name="Tapia R."/>
            <person name="Han C."/>
            <person name="Goodwin L."/>
            <person name="Pitluck S."/>
            <person name="Liolios K."/>
            <person name="Pagani I."/>
            <person name="Mavromatis K."/>
            <person name="Mikhailova N."/>
            <person name="Huntemann M."/>
            <person name="Chen A."/>
            <person name="Palaniappan K."/>
            <person name="Land M."/>
            <person name="Hauser L."/>
            <person name="Detter J.C."/>
            <person name="Brambilla E.M."/>
            <person name="Rohde M."/>
            <person name="Goker M."/>
            <person name="Woyke T."/>
            <person name="Bristow J."/>
            <person name="Eisen J.A."/>
            <person name="Markowitz V."/>
            <person name="Hugenholtz P."/>
            <person name="Kyrpides N.C."/>
            <person name="Klenk H.P."/>
            <person name="Ivanova N."/>
        </authorList>
    </citation>
    <scope>NUCLEOTIDE SEQUENCE [LARGE SCALE GENOMIC DNA]</scope>
    <source>
        <strain evidence="5">DSM 17128</strain>
    </source>
</reference>